<keyword evidence="1" id="KW-0812">Transmembrane</keyword>
<dbReference type="Pfam" id="PF09174">
    <property type="entry name" value="Maf1"/>
    <property type="match status" value="1"/>
</dbReference>
<dbReference type="Gene3D" id="3.40.1000.50">
    <property type="entry name" value="Repressor of RNA polymerase III transcription Maf1"/>
    <property type="match status" value="1"/>
</dbReference>
<gene>
    <name evidence="2" type="ORF">TEA_022431</name>
</gene>
<dbReference type="InterPro" id="IPR015257">
    <property type="entry name" value="Maf1"/>
</dbReference>
<name>A0A4S4DI17_CAMSN</name>
<keyword evidence="1" id="KW-0472">Membrane</keyword>
<feature type="transmembrane region" description="Helical" evidence="1">
    <location>
        <begin position="287"/>
        <end position="316"/>
    </location>
</feature>
<dbReference type="GO" id="GO:0016480">
    <property type="term" value="P:negative regulation of transcription by RNA polymerase III"/>
    <property type="evidence" value="ECO:0007669"/>
    <property type="project" value="InterPro"/>
</dbReference>
<comment type="caution">
    <text evidence="2">The sequence shown here is derived from an EMBL/GenBank/DDBJ whole genome shotgun (WGS) entry which is preliminary data.</text>
</comment>
<dbReference type="GO" id="GO:0000994">
    <property type="term" value="F:RNA polymerase III core binding"/>
    <property type="evidence" value="ECO:0007669"/>
    <property type="project" value="TreeGrafter"/>
</dbReference>
<organism evidence="2 3">
    <name type="scientific">Camellia sinensis var. sinensis</name>
    <name type="common">China tea</name>
    <dbReference type="NCBI Taxonomy" id="542762"/>
    <lineage>
        <taxon>Eukaryota</taxon>
        <taxon>Viridiplantae</taxon>
        <taxon>Streptophyta</taxon>
        <taxon>Embryophyta</taxon>
        <taxon>Tracheophyta</taxon>
        <taxon>Spermatophyta</taxon>
        <taxon>Magnoliopsida</taxon>
        <taxon>eudicotyledons</taxon>
        <taxon>Gunneridae</taxon>
        <taxon>Pentapetalae</taxon>
        <taxon>asterids</taxon>
        <taxon>Ericales</taxon>
        <taxon>Theaceae</taxon>
        <taxon>Camellia</taxon>
    </lineage>
</organism>
<proteinExistence type="predicted"/>
<evidence type="ECO:0000313" key="3">
    <source>
        <dbReference type="Proteomes" id="UP000306102"/>
    </source>
</evidence>
<dbReference type="STRING" id="542762.A0A4S4DI17"/>
<dbReference type="EMBL" id="SDRB02011188">
    <property type="protein sequence ID" value="THG02461.1"/>
    <property type="molecule type" value="Genomic_DNA"/>
</dbReference>
<dbReference type="PANTHER" id="PTHR22504:SF0">
    <property type="entry name" value="REPRESSOR OF RNA POLYMERASE III TRANSCRIPTION MAF1 HOMOLOG"/>
    <property type="match status" value="1"/>
</dbReference>
<dbReference type="PANTHER" id="PTHR22504">
    <property type="entry name" value="REPRESSOR OF RNA POLYMERASE III TRANSCRIPTION MAF1"/>
    <property type="match status" value="1"/>
</dbReference>
<dbReference type="InterPro" id="IPR038564">
    <property type="entry name" value="Maf1_sf"/>
</dbReference>
<reference evidence="2 3" key="1">
    <citation type="journal article" date="2018" name="Proc. Natl. Acad. Sci. U.S.A.">
        <title>Draft genome sequence of Camellia sinensis var. sinensis provides insights into the evolution of the tea genome and tea quality.</title>
        <authorList>
            <person name="Wei C."/>
            <person name="Yang H."/>
            <person name="Wang S."/>
            <person name="Zhao J."/>
            <person name="Liu C."/>
            <person name="Gao L."/>
            <person name="Xia E."/>
            <person name="Lu Y."/>
            <person name="Tai Y."/>
            <person name="She G."/>
            <person name="Sun J."/>
            <person name="Cao H."/>
            <person name="Tong W."/>
            <person name="Gao Q."/>
            <person name="Li Y."/>
            <person name="Deng W."/>
            <person name="Jiang X."/>
            <person name="Wang W."/>
            <person name="Chen Q."/>
            <person name="Zhang S."/>
            <person name="Li H."/>
            <person name="Wu J."/>
            <person name="Wang P."/>
            <person name="Li P."/>
            <person name="Shi C."/>
            <person name="Zheng F."/>
            <person name="Jian J."/>
            <person name="Huang B."/>
            <person name="Shan D."/>
            <person name="Shi M."/>
            <person name="Fang C."/>
            <person name="Yue Y."/>
            <person name="Li F."/>
            <person name="Li D."/>
            <person name="Wei S."/>
            <person name="Han B."/>
            <person name="Jiang C."/>
            <person name="Yin Y."/>
            <person name="Xia T."/>
            <person name="Zhang Z."/>
            <person name="Bennetzen J.L."/>
            <person name="Zhao S."/>
            <person name="Wan X."/>
        </authorList>
    </citation>
    <scope>NUCLEOTIDE SEQUENCE [LARGE SCALE GENOMIC DNA]</scope>
    <source>
        <strain evidence="3">cv. Shuchazao</strain>
        <tissue evidence="2">Leaf</tissue>
    </source>
</reference>
<sequence length="317" mass="36262">MPVNLGERTIKGCLEAYSCKHTGTDKKLSLSLEHEGTFYEQLKRRVMGNATVSFMGGMATHYNSLNGIGSVVKSAVKAHQFFMEENWDSFKQIFDAYMFEASKEWVEANEGSPLLDTLYKALDEVVKLAECEIYSYDPESDADPFLERGAIWSFTFFFYNRKLKRVVSFRFSCLSNLVADGFVTEGLCNEEDGEIFDDMDLLSCKSSFKHPKIWKCPRVRSQSFHDEGNSENIVDANLSVLREKIREVRKKERLENMCCSHENGWNYKTGYDKNHKSHEMLSESIELLGLVSSSLGLVFLSGSFCIFLVSFVVHLYK</sequence>
<keyword evidence="3" id="KW-1185">Reference proteome</keyword>
<dbReference type="AlphaFoldDB" id="A0A4S4DI17"/>
<protein>
    <recommendedName>
        <fullName evidence="4">Repressor of RNA polymerase III transcription</fullName>
    </recommendedName>
</protein>
<accession>A0A4S4DI17</accession>
<dbReference type="GO" id="GO:0005634">
    <property type="term" value="C:nucleus"/>
    <property type="evidence" value="ECO:0007669"/>
    <property type="project" value="TreeGrafter"/>
</dbReference>
<dbReference type="Proteomes" id="UP000306102">
    <property type="component" value="Unassembled WGS sequence"/>
</dbReference>
<evidence type="ECO:0000313" key="2">
    <source>
        <dbReference type="EMBL" id="THG02461.1"/>
    </source>
</evidence>
<keyword evidence="1" id="KW-1133">Transmembrane helix</keyword>
<evidence type="ECO:0008006" key="4">
    <source>
        <dbReference type="Google" id="ProtNLM"/>
    </source>
</evidence>
<evidence type="ECO:0000256" key="1">
    <source>
        <dbReference type="SAM" id="Phobius"/>
    </source>
</evidence>